<dbReference type="InterPro" id="IPR012337">
    <property type="entry name" value="RNaseH-like_sf"/>
</dbReference>
<protein>
    <submittedName>
        <fullName evidence="2">Integrase core domain protein</fullName>
    </submittedName>
</protein>
<dbReference type="Gene3D" id="3.30.420.10">
    <property type="entry name" value="Ribonuclease H-like superfamily/Ribonuclease H"/>
    <property type="match status" value="1"/>
</dbReference>
<sequence length="261" mass="29195">MGPVGLKRTKRSDRGKSRCFIAREWDWAVSVRLDDNAKAEIADGLRQQVRGLIKGGATGKTVAVLANEYLKTVTVANGIRLETPAESDRICKVPRALIRSEQHLKKVYRHKKDRKASDDDRPHVKRVITGMQPMDCVVMDVHHVNVLLKRKNGTTGTPKLLGFMDIATRRVWCELVFLETKGGVRNADVIEAFVAMAQHSAFGLPKTLYCDNGKEYLFADFLDDAMQLLVPIVGEPGKSRVIRALPYNASAKPIEAWFGHF</sequence>
<dbReference type="GO" id="GO:0015074">
    <property type="term" value="P:DNA integration"/>
    <property type="evidence" value="ECO:0007669"/>
    <property type="project" value="InterPro"/>
</dbReference>
<dbReference type="EMBL" id="ACCU02000003">
    <property type="protein sequence ID" value="EEE44404.2"/>
    <property type="molecule type" value="Genomic_DNA"/>
</dbReference>
<accession>A0A5E8GWP3</accession>
<reference evidence="2 3" key="2">
    <citation type="submission" date="2013-04" db="EMBL/GenBank/DDBJ databases">
        <authorList>
            <person name="Fiebig A."/>
            <person name="Pradella S."/>
            <person name="Wagner-Doebler I."/>
        </authorList>
    </citation>
    <scope>NUCLEOTIDE SEQUENCE [LARGE SCALE GENOMIC DNA]</scope>
    <source>
        <strain evidence="3">DSM 17067 / NCIMB 14079 / DFL-11</strain>
    </source>
</reference>
<proteinExistence type="predicted"/>
<comment type="caution">
    <text evidence="2">The sequence shown here is derived from an EMBL/GenBank/DDBJ whole genome shotgun (WGS) entry which is preliminary data.</text>
</comment>
<name>A0A5E8GWP3_ROSAD</name>
<dbReference type="InterPro" id="IPR036397">
    <property type="entry name" value="RNaseH_sf"/>
</dbReference>
<dbReference type="SUPFAM" id="SSF53098">
    <property type="entry name" value="Ribonuclease H-like"/>
    <property type="match status" value="1"/>
</dbReference>
<evidence type="ECO:0000313" key="2">
    <source>
        <dbReference type="EMBL" id="EEE44404.2"/>
    </source>
</evidence>
<feature type="domain" description="Integrase catalytic" evidence="1">
    <location>
        <begin position="129"/>
        <end position="230"/>
    </location>
</feature>
<gene>
    <name evidence="2" type="ORF">SADFL11_1691</name>
</gene>
<evidence type="ECO:0000313" key="3">
    <source>
        <dbReference type="Proteomes" id="UP000004703"/>
    </source>
</evidence>
<dbReference type="Proteomes" id="UP000004703">
    <property type="component" value="Chromosome"/>
</dbReference>
<dbReference type="AlphaFoldDB" id="A0A5E8GWP3"/>
<dbReference type="PROSITE" id="PS50994">
    <property type="entry name" value="INTEGRASE"/>
    <property type="match status" value="1"/>
</dbReference>
<dbReference type="InterPro" id="IPR001584">
    <property type="entry name" value="Integrase_cat-core"/>
</dbReference>
<dbReference type="GO" id="GO:0003676">
    <property type="term" value="F:nucleic acid binding"/>
    <property type="evidence" value="ECO:0007669"/>
    <property type="project" value="InterPro"/>
</dbReference>
<reference evidence="2 3" key="1">
    <citation type="submission" date="2008-01" db="EMBL/GenBank/DDBJ databases">
        <authorList>
            <person name="Wagner-Dobler I."/>
            <person name="Ferriera S."/>
            <person name="Johnson J."/>
            <person name="Kravitz S."/>
            <person name="Beeson K."/>
            <person name="Sutton G."/>
            <person name="Rogers Y.-H."/>
            <person name="Friedman R."/>
            <person name="Frazier M."/>
            <person name="Venter J.C."/>
        </authorList>
    </citation>
    <scope>NUCLEOTIDE SEQUENCE [LARGE SCALE GENOMIC DNA]</scope>
    <source>
        <strain evidence="3">DSM 17067 / NCIMB 14079 / DFL-11</strain>
    </source>
</reference>
<evidence type="ECO:0000259" key="1">
    <source>
        <dbReference type="PROSITE" id="PS50994"/>
    </source>
</evidence>
<organism evidence="2 3">
    <name type="scientific">Roseibium alexandrii (strain DSM 17067 / NCIMB 14079 / DFL-11)</name>
    <name type="common">Labrenzia alexandrii</name>
    <dbReference type="NCBI Taxonomy" id="244592"/>
    <lineage>
        <taxon>Bacteria</taxon>
        <taxon>Pseudomonadati</taxon>
        <taxon>Pseudomonadota</taxon>
        <taxon>Alphaproteobacteria</taxon>
        <taxon>Hyphomicrobiales</taxon>
        <taxon>Stappiaceae</taxon>
        <taxon>Roseibium</taxon>
    </lineage>
</organism>